<reference evidence="3 4" key="1">
    <citation type="submission" date="2016-10" db="EMBL/GenBank/DDBJ databases">
        <authorList>
            <person name="de Groot N.N."/>
        </authorList>
    </citation>
    <scope>NUCLEOTIDE SEQUENCE [LARGE SCALE GENOMIC DNA]</scope>
    <source>
        <strain evidence="3 4">DSM 12271</strain>
    </source>
</reference>
<gene>
    <name evidence="3" type="ORF">SAMN04488528_10204</name>
</gene>
<feature type="compositionally biased region" description="Basic and acidic residues" evidence="1">
    <location>
        <begin position="49"/>
        <end position="83"/>
    </location>
</feature>
<evidence type="ECO:0000256" key="1">
    <source>
        <dbReference type="SAM" id="MobiDB-lite"/>
    </source>
</evidence>
<proteinExistence type="predicted"/>
<evidence type="ECO:0000313" key="3">
    <source>
        <dbReference type="EMBL" id="SFB23691.1"/>
    </source>
</evidence>
<accession>A0A1I0ZDT9</accession>
<feature type="compositionally biased region" description="Basic and acidic residues" evidence="1">
    <location>
        <begin position="92"/>
        <end position="104"/>
    </location>
</feature>
<name>A0A1I0ZDT9_9CLOT</name>
<keyword evidence="4" id="KW-1185">Reference proteome</keyword>
<keyword evidence="2" id="KW-0472">Membrane</keyword>
<evidence type="ECO:0000256" key="2">
    <source>
        <dbReference type="SAM" id="Phobius"/>
    </source>
</evidence>
<sequence length="206" mass="24012">MKKKLIIYNMIVILCTGITTCIFLNINDQIYKFQGQFNGPVNEVIDESKNRPIEEHTEESDQHNESIISEKSKNESQENRENSNEDISENIQSKRESKNLHEDTSEYQGECGEEREKDISVFKVDNTKIISSLTLGEKTTLLYIGNRLEKEDFNKLTKVLNDKNHEKAVINAYELLKDKLSSKDFEKVKKILSKYIDLEIIEKKFK</sequence>
<dbReference type="AlphaFoldDB" id="A0A1I0ZDT9"/>
<keyword evidence="2" id="KW-1133">Transmembrane helix</keyword>
<dbReference type="RefSeq" id="WP_090041827.1">
    <property type="nucleotide sequence ID" value="NZ_FOKI01000020.1"/>
</dbReference>
<dbReference type="Proteomes" id="UP000198619">
    <property type="component" value="Unassembled WGS sequence"/>
</dbReference>
<evidence type="ECO:0000313" key="4">
    <source>
        <dbReference type="Proteomes" id="UP000198619"/>
    </source>
</evidence>
<feature type="transmembrane region" description="Helical" evidence="2">
    <location>
        <begin position="6"/>
        <end position="26"/>
    </location>
</feature>
<organism evidence="3 4">
    <name type="scientific">Clostridium frigidicarnis</name>
    <dbReference type="NCBI Taxonomy" id="84698"/>
    <lineage>
        <taxon>Bacteria</taxon>
        <taxon>Bacillati</taxon>
        <taxon>Bacillota</taxon>
        <taxon>Clostridia</taxon>
        <taxon>Eubacteriales</taxon>
        <taxon>Clostridiaceae</taxon>
        <taxon>Clostridium</taxon>
    </lineage>
</organism>
<keyword evidence="2" id="KW-0812">Transmembrane</keyword>
<dbReference type="EMBL" id="FOKI01000020">
    <property type="protein sequence ID" value="SFB23691.1"/>
    <property type="molecule type" value="Genomic_DNA"/>
</dbReference>
<protein>
    <submittedName>
        <fullName evidence="3">Uncharacterized protein</fullName>
    </submittedName>
</protein>
<feature type="region of interest" description="Disordered" evidence="1">
    <location>
        <begin position="49"/>
        <end position="112"/>
    </location>
</feature>